<evidence type="ECO:0000313" key="2">
    <source>
        <dbReference type="EMBL" id="KAF7683906.1"/>
    </source>
</evidence>
<dbReference type="SUPFAM" id="SSF50249">
    <property type="entry name" value="Nucleic acid-binding proteins"/>
    <property type="match status" value="1"/>
</dbReference>
<evidence type="ECO:0000313" key="3">
    <source>
        <dbReference type="Proteomes" id="UP001516464"/>
    </source>
</evidence>
<name>A0ABQ7I0B6_9MICR</name>
<protein>
    <submittedName>
        <fullName evidence="2">30S ribosomal protein S1</fullName>
    </submittedName>
</protein>
<gene>
    <name evidence="2" type="primary">rpsA</name>
    <name evidence="2" type="ORF">TCON_0904</name>
</gene>
<organism evidence="2 3">
    <name type="scientific">Astathelohania contejeani</name>
    <dbReference type="NCBI Taxonomy" id="164912"/>
    <lineage>
        <taxon>Eukaryota</taxon>
        <taxon>Fungi</taxon>
        <taxon>Fungi incertae sedis</taxon>
        <taxon>Microsporidia</taxon>
        <taxon>Astathelohaniidae</taxon>
        <taxon>Astathelohania</taxon>
    </lineage>
</organism>
<dbReference type="InterPro" id="IPR003029">
    <property type="entry name" value="S1_domain"/>
</dbReference>
<dbReference type="GO" id="GO:0005840">
    <property type="term" value="C:ribosome"/>
    <property type="evidence" value="ECO:0007669"/>
    <property type="project" value="UniProtKB-KW"/>
</dbReference>
<dbReference type="Proteomes" id="UP001516464">
    <property type="component" value="Unassembled WGS sequence"/>
</dbReference>
<keyword evidence="2" id="KW-0687">Ribonucleoprotein</keyword>
<dbReference type="SMART" id="SM00316">
    <property type="entry name" value="S1"/>
    <property type="match status" value="1"/>
</dbReference>
<sequence>MKHNLFSKKETLIYGRINKNRFYTPTKAYDISSMPDCNTPYGYIAILRDNIAHLFYQREIFNSYILTEEENVFTLFSVDGKPTIMNKTDAETGVLYTVRVVDEYEEVRIVEIYPLGNIIDEVSGLGVYKAPLMVDPIPGTICSGLLKPKGIHTPLGDGRVKVYQNHPLNSKIKCRLYKVEDGILHFVEICSESTSLKAQIIGEYDTFYSFRNGMVRDIVYKKYCKRVLIVGEVVLLYGKPMQNNYLYSMDRWTEKSYVVSVGDILRCKIKRIHDHGVYVVRHGWEGRVSISDLSMKYKKEWRELIGDKTVLEGVVTRVDAERKRFDLSVKELEMQKYKNVLSEGFDLSVPFEEIKVEEIKEEKPELSIGNVLEKEEQRKKVVCEEDLLMAISANPGMALPIIQYISFILERGGSDDIFNKYINGLEGEERDKLGLAYLNYLLYLGDENNNDKILGLLTLCSKSFAKGVVKRVKGIKDLHFWEKLYSLVGSEQAYECYIDKLLATDLTRGLKSLDSNYQACNVRMIYKFCGEDARARIETMKLGLPGWLEYLKCEEEDVEYTRGLYLRVVSLPWKKNEAKGLFKKWLEWEKSIGGDEETVIKHAREYVKKE</sequence>
<dbReference type="PANTHER" id="PTHR23270">
    <property type="entry name" value="PROGRAMMED CELL DEATH PROTEIN 11 PRE-RRNA PROCESSING PROTEIN RRP5"/>
    <property type="match status" value="1"/>
</dbReference>
<accession>A0ABQ7I0B6</accession>
<dbReference type="Pfam" id="PF00575">
    <property type="entry name" value="S1"/>
    <property type="match status" value="1"/>
</dbReference>
<reference evidence="2 3" key="1">
    <citation type="submission" date="2019-01" db="EMBL/GenBank/DDBJ databases">
        <title>Genomes sequencing and comparative genomics of infectious freshwater microsporidia, Cucumispora dikerogammari and Thelohania contejeani.</title>
        <authorList>
            <person name="Cormier A."/>
            <person name="Giraud I."/>
            <person name="Wattier R."/>
            <person name="Teixeira M."/>
            <person name="Grandjean F."/>
            <person name="Rigaud T."/>
            <person name="Cordaux R."/>
        </authorList>
    </citation>
    <scope>NUCLEOTIDE SEQUENCE [LARGE SCALE GENOMIC DNA]</scope>
    <source>
        <strain evidence="2">T1</strain>
        <tissue evidence="2">Spores</tissue>
    </source>
</reference>
<feature type="domain" description="S1 motif" evidence="1">
    <location>
        <begin position="262"/>
        <end position="330"/>
    </location>
</feature>
<keyword evidence="3" id="KW-1185">Reference proteome</keyword>
<dbReference type="Gene3D" id="2.40.50.140">
    <property type="entry name" value="Nucleic acid-binding proteins"/>
    <property type="match status" value="1"/>
</dbReference>
<keyword evidence="2" id="KW-0689">Ribosomal protein</keyword>
<dbReference type="PANTHER" id="PTHR23270:SF10">
    <property type="entry name" value="PROTEIN RRP5 HOMOLOG"/>
    <property type="match status" value="1"/>
</dbReference>
<dbReference type="PROSITE" id="PS50126">
    <property type="entry name" value="S1"/>
    <property type="match status" value="1"/>
</dbReference>
<dbReference type="EMBL" id="SBIQ01000042">
    <property type="protein sequence ID" value="KAF7683906.1"/>
    <property type="molecule type" value="Genomic_DNA"/>
</dbReference>
<proteinExistence type="predicted"/>
<dbReference type="InterPro" id="IPR012340">
    <property type="entry name" value="NA-bd_OB-fold"/>
</dbReference>
<evidence type="ECO:0000259" key="1">
    <source>
        <dbReference type="PROSITE" id="PS50126"/>
    </source>
</evidence>
<comment type="caution">
    <text evidence="2">The sequence shown here is derived from an EMBL/GenBank/DDBJ whole genome shotgun (WGS) entry which is preliminary data.</text>
</comment>
<dbReference type="InterPro" id="IPR045209">
    <property type="entry name" value="Rrp5"/>
</dbReference>